<protein>
    <submittedName>
        <fullName evidence="5">ATP-grasp domain-containing protein</fullName>
    </submittedName>
</protein>
<reference evidence="5" key="1">
    <citation type="submission" date="2020-07" db="EMBL/GenBank/DDBJ databases">
        <title>Huge and variable diversity of episymbiotic CPR bacteria and DPANN archaea in groundwater ecosystems.</title>
        <authorList>
            <person name="He C.Y."/>
            <person name="Keren R."/>
            <person name="Whittaker M."/>
            <person name="Farag I.F."/>
            <person name="Doudna J."/>
            <person name="Cate J.H.D."/>
            <person name="Banfield J.F."/>
        </authorList>
    </citation>
    <scope>NUCLEOTIDE SEQUENCE</scope>
    <source>
        <strain evidence="5">NC_groundwater_191_Ag_S-0.1um_45_8</strain>
    </source>
</reference>
<evidence type="ECO:0000256" key="2">
    <source>
        <dbReference type="ARBA" id="ARBA00022598"/>
    </source>
</evidence>
<accession>A0A9D6DS03</accession>
<organism evidence="5 6">
    <name type="scientific">Candidatus Sungiibacteriota bacterium</name>
    <dbReference type="NCBI Taxonomy" id="2750080"/>
    <lineage>
        <taxon>Bacteria</taxon>
        <taxon>Candidatus Sungiibacteriota</taxon>
    </lineage>
</organism>
<dbReference type="SUPFAM" id="SSF56059">
    <property type="entry name" value="Glutathione synthetase ATP-binding domain-like"/>
    <property type="match status" value="1"/>
</dbReference>
<keyword evidence="3" id="KW-0067">ATP-binding</keyword>
<evidence type="ECO:0000256" key="3">
    <source>
        <dbReference type="PROSITE-ProRule" id="PRU00409"/>
    </source>
</evidence>
<evidence type="ECO:0000313" key="5">
    <source>
        <dbReference type="EMBL" id="MBI2052243.1"/>
    </source>
</evidence>
<dbReference type="Proteomes" id="UP000786662">
    <property type="component" value="Unassembled WGS sequence"/>
</dbReference>
<dbReference type="InterPro" id="IPR011761">
    <property type="entry name" value="ATP-grasp"/>
</dbReference>
<evidence type="ECO:0000259" key="4">
    <source>
        <dbReference type="PROSITE" id="PS50975"/>
    </source>
</evidence>
<dbReference type="Gene3D" id="3.30.470.20">
    <property type="entry name" value="ATP-grasp fold, B domain"/>
    <property type="match status" value="1"/>
</dbReference>
<gene>
    <name evidence="5" type="ORF">HYT38_01005</name>
</gene>
<dbReference type="EMBL" id="JACOYY010000032">
    <property type="protein sequence ID" value="MBI2052243.1"/>
    <property type="molecule type" value="Genomic_DNA"/>
</dbReference>
<sequence>MPALRHRSRFGFKEFCDKNGIITAEWIKLNKKNKEQLKELGLPLVIKPTNSGSSVDTFIVKDENALKQVNLDLLFKKYGAVLVERFIDGVEITVGVLGKEVLPVVEIQPPEGEWFNYENKYSGKTKELAPAPSLTEEQKKEAQEITRKIHFGLG</sequence>
<dbReference type="InterPro" id="IPR011095">
    <property type="entry name" value="Dala_Dala_lig_C"/>
</dbReference>
<comment type="caution">
    <text evidence="5">The sequence shown here is derived from an EMBL/GenBank/DDBJ whole genome shotgun (WGS) entry which is preliminary data.</text>
</comment>
<comment type="similarity">
    <text evidence="1">Belongs to the D-alanine--D-alanine ligase family.</text>
</comment>
<feature type="non-terminal residue" evidence="5">
    <location>
        <position position="154"/>
    </location>
</feature>
<keyword evidence="3" id="KW-0547">Nucleotide-binding</keyword>
<proteinExistence type="inferred from homology"/>
<dbReference type="GO" id="GO:0005524">
    <property type="term" value="F:ATP binding"/>
    <property type="evidence" value="ECO:0007669"/>
    <property type="project" value="UniProtKB-UniRule"/>
</dbReference>
<feature type="domain" description="ATP-grasp" evidence="4">
    <location>
        <begin position="13"/>
        <end position="97"/>
    </location>
</feature>
<evidence type="ECO:0000256" key="1">
    <source>
        <dbReference type="ARBA" id="ARBA00010871"/>
    </source>
</evidence>
<dbReference type="PANTHER" id="PTHR23132:SF23">
    <property type="entry name" value="D-ALANINE--D-ALANINE LIGASE B"/>
    <property type="match status" value="1"/>
</dbReference>
<dbReference type="PROSITE" id="PS50975">
    <property type="entry name" value="ATP_GRASP"/>
    <property type="match status" value="1"/>
</dbReference>
<keyword evidence="2" id="KW-0436">Ligase</keyword>
<dbReference type="GO" id="GO:0046872">
    <property type="term" value="F:metal ion binding"/>
    <property type="evidence" value="ECO:0007669"/>
    <property type="project" value="InterPro"/>
</dbReference>
<dbReference type="AlphaFoldDB" id="A0A9D6DS03"/>
<dbReference type="PANTHER" id="PTHR23132">
    <property type="entry name" value="D-ALANINE--D-ALANINE LIGASE"/>
    <property type="match status" value="1"/>
</dbReference>
<name>A0A9D6DS03_9BACT</name>
<dbReference type="Pfam" id="PF07478">
    <property type="entry name" value="Dala_Dala_lig_C"/>
    <property type="match status" value="1"/>
</dbReference>
<dbReference type="GO" id="GO:0008716">
    <property type="term" value="F:D-alanine-D-alanine ligase activity"/>
    <property type="evidence" value="ECO:0007669"/>
    <property type="project" value="InterPro"/>
</dbReference>
<evidence type="ECO:0000313" key="6">
    <source>
        <dbReference type="Proteomes" id="UP000786662"/>
    </source>
</evidence>